<name>A0A5J5IZF9_9MICO</name>
<gene>
    <name evidence="8" type="ORF">F6B43_10155</name>
</gene>
<dbReference type="PANTHER" id="PTHR30250:SF10">
    <property type="entry name" value="LIPOPOLYSACCHARIDE BIOSYNTHESIS PROTEIN WZXC"/>
    <property type="match status" value="1"/>
</dbReference>
<evidence type="ECO:0000256" key="3">
    <source>
        <dbReference type="ARBA" id="ARBA00022475"/>
    </source>
</evidence>
<proteinExistence type="inferred from homology"/>
<keyword evidence="4 7" id="KW-0812">Transmembrane</keyword>
<evidence type="ECO:0000256" key="2">
    <source>
        <dbReference type="ARBA" id="ARBA00007430"/>
    </source>
</evidence>
<accession>A0A5J5IZF9</accession>
<evidence type="ECO:0000256" key="6">
    <source>
        <dbReference type="ARBA" id="ARBA00023136"/>
    </source>
</evidence>
<protein>
    <submittedName>
        <fullName evidence="8">Lipopolysaccharide biosynthesis protein</fullName>
    </submittedName>
</protein>
<feature type="transmembrane region" description="Helical" evidence="7">
    <location>
        <begin position="382"/>
        <end position="401"/>
    </location>
</feature>
<evidence type="ECO:0000256" key="7">
    <source>
        <dbReference type="SAM" id="Phobius"/>
    </source>
</evidence>
<keyword evidence="6 7" id="KW-0472">Membrane</keyword>
<dbReference type="PANTHER" id="PTHR30250">
    <property type="entry name" value="PST FAMILY PREDICTED COLANIC ACID TRANSPORTER"/>
    <property type="match status" value="1"/>
</dbReference>
<dbReference type="OrthoDB" id="9770347at2"/>
<organism evidence="8 9">
    <name type="scientific">Microbacterium rhizomatis</name>
    <dbReference type="NCBI Taxonomy" id="1631477"/>
    <lineage>
        <taxon>Bacteria</taxon>
        <taxon>Bacillati</taxon>
        <taxon>Actinomycetota</taxon>
        <taxon>Actinomycetes</taxon>
        <taxon>Micrococcales</taxon>
        <taxon>Microbacteriaceae</taxon>
        <taxon>Microbacterium</taxon>
    </lineage>
</organism>
<feature type="transmembrane region" description="Helical" evidence="7">
    <location>
        <begin position="291"/>
        <end position="319"/>
    </location>
</feature>
<evidence type="ECO:0000256" key="5">
    <source>
        <dbReference type="ARBA" id="ARBA00022989"/>
    </source>
</evidence>
<evidence type="ECO:0000256" key="1">
    <source>
        <dbReference type="ARBA" id="ARBA00004651"/>
    </source>
</evidence>
<comment type="similarity">
    <text evidence="2">Belongs to the polysaccharide synthase family.</text>
</comment>
<feature type="transmembrane region" description="Helical" evidence="7">
    <location>
        <begin position="150"/>
        <end position="167"/>
    </location>
</feature>
<feature type="transmembrane region" description="Helical" evidence="7">
    <location>
        <begin position="421"/>
        <end position="440"/>
    </location>
</feature>
<evidence type="ECO:0000256" key="4">
    <source>
        <dbReference type="ARBA" id="ARBA00022692"/>
    </source>
</evidence>
<evidence type="ECO:0000313" key="9">
    <source>
        <dbReference type="Proteomes" id="UP000325827"/>
    </source>
</evidence>
<dbReference type="CDD" id="cd13127">
    <property type="entry name" value="MATE_tuaB_like"/>
    <property type="match status" value="1"/>
</dbReference>
<feature type="transmembrane region" description="Helical" evidence="7">
    <location>
        <begin position="356"/>
        <end position="376"/>
    </location>
</feature>
<dbReference type="RefSeq" id="WP_150448827.1">
    <property type="nucleotide sequence ID" value="NZ_VYSA01000002.1"/>
</dbReference>
<dbReference type="InterPro" id="IPR050833">
    <property type="entry name" value="Poly_Biosynth_Transport"/>
</dbReference>
<comment type="subcellular location">
    <subcellularLocation>
        <location evidence="1">Cell membrane</location>
        <topology evidence="1">Multi-pass membrane protein</topology>
    </subcellularLocation>
</comment>
<dbReference type="Pfam" id="PF13440">
    <property type="entry name" value="Polysacc_synt_3"/>
    <property type="match status" value="1"/>
</dbReference>
<dbReference type="AlphaFoldDB" id="A0A5J5IZF9"/>
<feature type="transmembrane region" description="Helical" evidence="7">
    <location>
        <begin position="118"/>
        <end position="138"/>
    </location>
</feature>
<feature type="transmembrane region" description="Helical" evidence="7">
    <location>
        <begin position="446"/>
        <end position="468"/>
    </location>
</feature>
<feature type="transmembrane region" description="Helical" evidence="7">
    <location>
        <begin position="83"/>
        <end position="106"/>
    </location>
</feature>
<evidence type="ECO:0000313" key="8">
    <source>
        <dbReference type="EMBL" id="KAA9107792.1"/>
    </source>
</evidence>
<keyword evidence="9" id="KW-1185">Reference proteome</keyword>
<feature type="transmembrane region" description="Helical" evidence="7">
    <location>
        <begin position="325"/>
        <end position="344"/>
    </location>
</feature>
<sequence length="491" mass="53112">MSDDDDLRRRATRSVGWVVAERWSSRLVTVLVLAVLTRLLTPSEFGVISLATSIFAVLQVFVDSGLSKTLIQKRRLDPKDASTAFWTSFGVSVILGTGLVLTAAPISSAFGEPQLAPVLQAMSVLFPLSALSQVPAALLERELDFKPLSIRQFIGTVCGAAVAIPLALVGGGIWALVAQTVVSALAAVIALWSSTPWRPRFEYSFDSLRSLWRIGGSILAIDLLDAIQANIDKIVIGALFSPQELGYYFIAQRVGTILIELVTSVLSRVSFTTFSRVQDDRIRLNRIFRQLTFVAAAASIAIFGLVATLAPQLVAFLFGPQWTDAVPIIWILAPGWALGAVMYFDRNVLLATSHAGSALVLAIVQNVVGTALVFLLAPFGVLGIAFSRLARFIIWPVRLVVLKRAAGVDIGKYVSQLTRCVVASIVPFGVIIGLQFTPWATAPAPFWTFACPVAVIALVAYGALLWVLAGEENRTVLRAVWADLTARLRRR</sequence>
<reference evidence="9" key="1">
    <citation type="submission" date="2019-09" db="EMBL/GenBank/DDBJ databases">
        <title>Mumia zhuanghuii sp. nov. isolated from the intestinal contents of plateau pika (Ochotona curzoniae) in the Qinghai-Tibet plateau of China.</title>
        <authorList>
            <person name="Tian Z."/>
        </authorList>
    </citation>
    <scope>NUCLEOTIDE SEQUENCE [LARGE SCALE GENOMIC DNA]</scope>
    <source>
        <strain evidence="9">JCM 30598</strain>
    </source>
</reference>
<dbReference type="EMBL" id="VYSA01000002">
    <property type="protein sequence ID" value="KAA9107792.1"/>
    <property type="molecule type" value="Genomic_DNA"/>
</dbReference>
<keyword evidence="3" id="KW-1003">Cell membrane</keyword>
<dbReference type="Proteomes" id="UP000325827">
    <property type="component" value="Unassembled WGS sequence"/>
</dbReference>
<comment type="caution">
    <text evidence="8">The sequence shown here is derived from an EMBL/GenBank/DDBJ whole genome shotgun (WGS) entry which is preliminary data.</text>
</comment>
<dbReference type="GO" id="GO:0005886">
    <property type="term" value="C:plasma membrane"/>
    <property type="evidence" value="ECO:0007669"/>
    <property type="project" value="UniProtKB-SubCell"/>
</dbReference>
<keyword evidence="5 7" id="KW-1133">Transmembrane helix</keyword>